<dbReference type="AlphaFoldDB" id="A0A8S2LU65"/>
<organism evidence="3 4">
    <name type="scientific">Didymodactylos carnosus</name>
    <dbReference type="NCBI Taxonomy" id="1234261"/>
    <lineage>
        <taxon>Eukaryota</taxon>
        <taxon>Metazoa</taxon>
        <taxon>Spiralia</taxon>
        <taxon>Gnathifera</taxon>
        <taxon>Rotifera</taxon>
        <taxon>Eurotatoria</taxon>
        <taxon>Bdelloidea</taxon>
        <taxon>Philodinida</taxon>
        <taxon>Philodinidae</taxon>
        <taxon>Didymodactylos</taxon>
    </lineage>
</organism>
<comment type="caution">
    <text evidence="3">The sequence shown here is derived from an EMBL/GenBank/DDBJ whole genome shotgun (WGS) entry which is preliminary data.</text>
</comment>
<accession>A0A8S2LU65</accession>
<feature type="domain" description="EF-hand" evidence="2">
    <location>
        <begin position="518"/>
        <end position="551"/>
    </location>
</feature>
<evidence type="ECO:0000259" key="2">
    <source>
        <dbReference type="PROSITE" id="PS50222"/>
    </source>
</evidence>
<dbReference type="InterPro" id="IPR002048">
    <property type="entry name" value="EF_hand_dom"/>
</dbReference>
<sequence>MADALFQQADTNRDNRLDLNEFRNLVSSTGIGGRSFESSNYSSGGYSDASLAGLVGADGGYNSYSSGSGYDTGTVGLGGAVGLSGVEAGGYGSSSFESSNYSSGTGLDVSGWGAGAGGAYGAADLSAVSGGVDGLLQGANYSTGSTSVQQYATDAQGLFQDSNPQIIRKPAPGGDVTYKQNILVRFLQPPPPPPRIALYITEVRPPQPPAPPPLVVRQRPPVPPQPSPLFLRERPPPTPASVAAQTVIRNLAAMPTPPRSVVIERVAAPPPKPRDIIVERWLPYGPQAQRKTIVQRAAAAQQYKAPRNIIIQYEPIQAHVVRQFQRLGVQQENPQTYVQRYGAVLLDSATLLQHARAAGVIEDLSPPAGATVAFSGASYSAESTGATGLTTSEFGGEFSSAGGAAGATVAFSGASYSAESTGATGLTTSEFGGEFSSAGGAGFNSSSYESSSTYGTGSADFGGLETSGAGGYGSSFDSSSYSSTGDLGGVDVTSGLVGGYDTSGLSGSASYSSSSYGTGAGGVHAAFQSADTNRDGTLSRDEFRNFVGNNL</sequence>
<gene>
    <name evidence="3" type="ORF">SRO942_LOCUS20824</name>
</gene>
<evidence type="ECO:0000313" key="3">
    <source>
        <dbReference type="EMBL" id="CAF3907488.1"/>
    </source>
</evidence>
<dbReference type="SMART" id="SM00054">
    <property type="entry name" value="EFh"/>
    <property type="match status" value="2"/>
</dbReference>
<dbReference type="Pfam" id="PF13202">
    <property type="entry name" value="EF-hand_5"/>
    <property type="match status" value="2"/>
</dbReference>
<evidence type="ECO:0000256" key="1">
    <source>
        <dbReference type="ARBA" id="ARBA00022837"/>
    </source>
</evidence>
<dbReference type="PROSITE" id="PS50222">
    <property type="entry name" value="EF_HAND_2"/>
    <property type="match status" value="2"/>
</dbReference>
<name>A0A8S2LU65_9BILA</name>
<dbReference type="EMBL" id="CAJOBC010006681">
    <property type="protein sequence ID" value="CAF3907488.1"/>
    <property type="molecule type" value="Genomic_DNA"/>
</dbReference>
<dbReference type="GO" id="GO:0005509">
    <property type="term" value="F:calcium ion binding"/>
    <property type="evidence" value="ECO:0007669"/>
    <property type="project" value="InterPro"/>
</dbReference>
<dbReference type="Proteomes" id="UP000681722">
    <property type="component" value="Unassembled WGS sequence"/>
</dbReference>
<reference evidence="3" key="1">
    <citation type="submission" date="2021-02" db="EMBL/GenBank/DDBJ databases">
        <authorList>
            <person name="Nowell W R."/>
        </authorList>
    </citation>
    <scope>NUCLEOTIDE SEQUENCE</scope>
</reference>
<proteinExistence type="predicted"/>
<dbReference type="PROSITE" id="PS00018">
    <property type="entry name" value="EF_HAND_1"/>
    <property type="match status" value="2"/>
</dbReference>
<feature type="domain" description="EF-hand" evidence="2">
    <location>
        <begin position="1"/>
        <end position="32"/>
    </location>
</feature>
<dbReference type="InterPro" id="IPR018247">
    <property type="entry name" value="EF_Hand_1_Ca_BS"/>
</dbReference>
<protein>
    <recommendedName>
        <fullName evidence="2">EF-hand domain-containing protein</fullName>
    </recommendedName>
</protein>
<dbReference type="InterPro" id="IPR011992">
    <property type="entry name" value="EF-hand-dom_pair"/>
</dbReference>
<dbReference type="SUPFAM" id="SSF47473">
    <property type="entry name" value="EF-hand"/>
    <property type="match status" value="1"/>
</dbReference>
<evidence type="ECO:0000313" key="4">
    <source>
        <dbReference type="Proteomes" id="UP000681722"/>
    </source>
</evidence>
<keyword evidence="1" id="KW-0106">Calcium</keyword>